<dbReference type="KEGG" id="dci:103517265"/>
<name>A0A1S3DGG9_DIACI</name>
<dbReference type="STRING" id="121845.A0A1S3DGG9"/>
<sequence length="301" mass="31421">QHAFFSVLQLLETNNNTTTTTTVNSTKPPLSSSPLITATPTPTQPNTSQLLPHLHNQHGPPPGTTPVTTSSIPSVPRIPGPGISGPTPPTIGGPTIGGPIGGPTIAAAPVAAETKVEFEQLKSLADLGIDTSFLNFYENPVPAPPSVTTTSPPVTPSSSTSLNVAAPGVPTTKDCLHQTSQLLTKLNQTQTERLSQPPPPHLSQVIPPSDAEVQLAHKITDNLTDLAKRAGGPSSVVSVSGVRKAMGVLPTEIDGVSCLETGENVDLESELREFLECDPSLVSFPLHDDDDKTIEEMLSES</sequence>
<keyword evidence="2" id="KW-1185">Reference proteome</keyword>
<evidence type="ECO:0000256" key="1">
    <source>
        <dbReference type="SAM" id="MobiDB-lite"/>
    </source>
</evidence>
<organism evidence="2 3">
    <name type="scientific">Diaphorina citri</name>
    <name type="common">Asian citrus psyllid</name>
    <dbReference type="NCBI Taxonomy" id="121845"/>
    <lineage>
        <taxon>Eukaryota</taxon>
        <taxon>Metazoa</taxon>
        <taxon>Ecdysozoa</taxon>
        <taxon>Arthropoda</taxon>
        <taxon>Hexapoda</taxon>
        <taxon>Insecta</taxon>
        <taxon>Pterygota</taxon>
        <taxon>Neoptera</taxon>
        <taxon>Paraneoptera</taxon>
        <taxon>Hemiptera</taxon>
        <taxon>Sternorrhyncha</taxon>
        <taxon>Psylloidea</taxon>
        <taxon>Psyllidae</taxon>
        <taxon>Diaphorininae</taxon>
        <taxon>Diaphorina</taxon>
    </lineage>
</organism>
<dbReference type="PaxDb" id="121845-A0A1S3DGG9"/>
<proteinExistence type="predicted"/>
<feature type="compositionally biased region" description="Polar residues" evidence="1">
    <location>
        <begin position="27"/>
        <end position="50"/>
    </location>
</feature>
<feature type="non-terminal residue" evidence="3">
    <location>
        <position position="1"/>
    </location>
</feature>
<reference evidence="3" key="1">
    <citation type="submission" date="2025-08" db="UniProtKB">
        <authorList>
            <consortium name="RefSeq"/>
        </authorList>
    </citation>
    <scope>IDENTIFICATION</scope>
</reference>
<dbReference type="GeneID" id="103517265"/>
<dbReference type="Proteomes" id="UP000079169">
    <property type="component" value="Unplaced"/>
</dbReference>
<gene>
    <name evidence="3" type="primary">LOC103517265</name>
</gene>
<feature type="region of interest" description="Disordered" evidence="1">
    <location>
        <begin position="18"/>
        <end position="70"/>
    </location>
</feature>
<evidence type="ECO:0000313" key="2">
    <source>
        <dbReference type="Proteomes" id="UP000079169"/>
    </source>
</evidence>
<protein>
    <submittedName>
        <fullName evidence="3">Mucin-2-like</fullName>
    </submittedName>
</protein>
<evidence type="ECO:0000313" key="3">
    <source>
        <dbReference type="RefSeq" id="XP_008480508.2"/>
    </source>
</evidence>
<dbReference type="RefSeq" id="XP_008480508.2">
    <property type="nucleotide sequence ID" value="XM_008482286.2"/>
</dbReference>
<accession>A0A1S3DGG9</accession>
<dbReference type="AlphaFoldDB" id="A0A1S3DGG9"/>